<accession>A0A1H6WTY3</accession>
<feature type="transmembrane region" description="Helical" evidence="9">
    <location>
        <begin position="82"/>
        <end position="102"/>
    </location>
</feature>
<evidence type="ECO:0000256" key="7">
    <source>
        <dbReference type="ARBA" id="ARBA00022989"/>
    </source>
</evidence>
<dbReference type="GO" id="GO:0048472">
    <property type="term" value="F:threonine-phosphate decarboxylase activity"/>
    <property type="evidence" value="ECO:0007669"/>
    <property type="project" value="InterPro"/>
</dbReference>
<evidence type="ECO:0000256" key="3">
    <source>
        <dbReference type="ARBA" id="ARBA00006263"/>
    </source>
</evidence>
<comment type="subcellular location">
    <subcellularLocation>
        <location evidence="1 9">Cell membrane</location>
        <topology evidence="1 9">Multi-pass membrane protein</topology>
    </subcellularLocation>
</comment>
<comment type="pathway">
    <text evidence="2 9">Cofactor biosynthesis; adenosylcobalamin biosynthesis.</text>
</comment>
<feature type="transmembrane region" description="Helical" evidence="9">
    <location>
        <begin position="51"/>
        <end position="70"/>
    </location>
</feature>
<comment type="caution">
    <text evidence="9">Lacks conserved residue(s) required for the propagation of feature annotation.</text>
</comment>
<dbReference type="UniPathway" id="UPA00148"/>
<keyword evidence="5 9" id="KW-0169">Cobalamin biosynthesis</keyword>
<dbReference type="AlphaFoldDB" id="A0A1H6WTY3"/>
<evidence type="ECO:0000256" key="9">
    <source>
        <dbReference type="HAMAP-Rule" id="MF_00024"/>
    </source>
</evidence>
<proteinExistence type="inferred from homology"/>
<dbReference type="PANTHER" id="PTHR34308:SF1">
    <property type="entry name" value="COBALAMIN BIOSYNTHESIS PROTEIN CBIB"/>
    <property type="match status" value="1"/>
</dbReference>
<dbReference type="GO" id="GO:0005886">
    <property type="term" value="C:plasma membrane"/>
    <property type="evidence" value="ECO:0007669"/>
    <property type="project" value="UniProtKB-SubCell"/>
</dbReference>
<gene>
    <name evidence="9" type="primary">cobD</name>
    <name evidence="10" type="ORF">SAMN04487995_3672</name>
</gene>
<feature type="transmembrane region" description="Helical" evidence="9">
    <location>
        <begin position="156"/>
        <end position="174"/>
    </location>
</feature>
<evidence type="ECO:0000256" key="6">
    <source>
        <dbReference type="ARBA" id="ARBA00022692"/>
    </source>
</evidence>
<dbReference type="GO" id="GO:0009236">
    <property type="term" value="P:cobalamin biosynthetic process"/>
    <property type="evidence" value="ECO:0007669"/>
    <property type="project" value="UniProtKB-UniRule"/>
</dbReference>
<dbReference type="GO" id="GO:0015420">
    <property type="term" value="F:ABC-type vitamin B12 transporter activity"/>
    <property type="evidence" value="ECO:0007669"/>
    <property type="project" value="UniProtKB-UniRule"/>
</dbReference>
<keyword evidence="8 9" id="KW-0472">Membrane</keyword>
<evidence type="ECO:0000256" key="8">
    <source>
        <dbReference type="ARBA" id="ARBA00023136"/>
    </source>
</evidence>
<dbReference type="EMBL" id="FNXY01000005">
    <property type="protein sequence ID" value="SEJ18704.1"/>
    <property type="molecule type" value="Genomic_DNA"/>
</dbReference>
<dbReference type="PANTHER" id="PTHR34308">
    <property type="entry name" value="COBALAMIN BIOSYNTHESIS PROTEIN CBIB"/>
    <property type="match status" value="1"/>
</dbReference>
<dbReference type="InterPro" id="IPR004485">
    <property type="entry name" value="Cobalamin_biosynth_CobD/CbiB"/>
</dbReference>
<keyword evidence="6 9" id="KW-0812">Transmembrane</keyword>
<evidence type="ECO:0000256" key="5">
    <source>
        <dbReference type="ARBA" id="ARBA00022573"/>
    </source>
</evidence>
<name>A0A1H6WTY3_9BACT</name>
<dbReference type="Pfam" id="PF03186">
    <property type="entry name" value="CobD_Cbib"/>
    <property type="match status" value="1"/>
</dbReference>
<sequence>MEKLLIIAPLVFGYILDLIIGDPDNWPHPVRVFGNAIAAGDKLLNKNSSRFLKGMLLSTSLCLLTFFFFYFSNIILLNINPWLFIAVSSVWVWYGLANNALITEGRNVFLALEKEGLEAGRKQLSRIVGRDTSQLNAQQIRIAVFETMSENLSDGVIAPLFFYAIGGVPAMMVYKTINTLDSMIGYRSDKYEQFGKFAARLDDIANFIPARITALLMVLVTVNYRGLQFVFKYGNRHKSPNSGYPESALAGILDCRFGGSNVYHGNWVDKPFIGENDRIIEPGEIRKVIVINHKSCFLMVMIILGYFLTENNIW</sequence>
<comment type="similarity">
    <text evidence="3 9">Belongs to the CobD/CbiB family.</text>
</comment>
<reference evidence="10 11" key="1">
    <citation type="submission" date="2016-10" db="EMBL/GenBank/DDBJ databases">
        <authorList>
            <person name="de Groot N.N."/>
        </authorList>
    </citation>
    <scope>NUCLEOTIDE SEQUENCE [LARGE SCALE GENOMIC DNA]</scope>
    <source>
        <strain evidence="10 11">DSM 19938</strain>
    </source>
</reference>
<keyword evidence="11" id="KW-1185">Reference proteome</keyword>
<protein>
    <recommendedName>
        <fullName evidence="9">Cobalamin biosynthesis protein CobD</fullName>
    </recommendedName>
</protein>
<evidence type="ECO:0000313" key="10">
    <source>
        <dbReference type="EMBL" id="SEJ18704.1"/>
    </source>
</evidence>
<evidence type="ECO:0000313" key="11">
    <source>
        <dbReference type="Proteomes" id="UP000199532"/>
    </source>
</evidence>
<dbReference type="STRING" id="408657.SAMN04487995_3672"/>
<comment type="function">
    <text evidence="9">Converts cobyric acid to cobinamide by the addition of aminopropanol on the F carboxylic group.</text>
</comment>
<evidence type="ECO:0000256" key="4">
    <source>
        <dbReference type="ARBA" id="ARBA00022475"/>
    </source>
</evidence>
<keyword evidence="7 9" id="KW-1133">Transmembrane helix</keyword>
<evidence type="ECO:0000256" key="1">
    <source>
        <dbReference type="ARBA" id="ARBA00004651"/>
    </source>
</evidence>
<feature type="transmembrane region" description="Helical" evidence="9">
    <location>
        <begin position="288"/>
        <end position="308"/>
    </location>
</feature>
<keyword evidence="4 9" id="KW-1003">Cell membrane</keyword>
<dbReference type="NCBIfam" id="TIGR00380">
    <property type="entry name" value="cobal_cbiB"/>
    <property type="match status" value="1"/>
</dbReference>
<dbReference type="RefSeq" id="WP_090337614.1">
    <property type="nucleotide sequence ID" value="NZ_FNXY01000005.1"/>
</dbReference>
<dbReference type="OrthoDB" id="9811967at2"/>
<dbReference type="Proteomes" id="UP000199532">
    <property type="component" value="Unassembled WGS sequence"/>
</dbReference>
<dbReference type="HAMAP" id="MF_00024">
    <property type="entry name" value="CobD_CbiB"/>
    <property type="match status" value="1"/>
</dbReference>
<organism evidence="10 11">
    <name type="scientific">Dyadobacter koreensis</name>
    <dbReference type="NCBI Taxonomy" id="408657"/>
    <lineage>
        <taxon>Bacteria</taxon>
        <taxon>Pseudomonadati</taxon>
        <taxon>Bacteroidota</taxon>
        <taxon>Cytophagia</taxon>
        <taxon>Cytophagales</taxon>
        <taxon>Spirosomataceae</taxon>
        <taxon>Dyadobacter</taxon>
    </lineage>
</organism>
<evidence type="ECO:0000256" key="2">
    <source>
        <dbReference type="ARBA" id="ARBA00004953"/>
    </source>
</evidence>